<evidence type="ECO:0000313" key="2">
    <source>
        <dbReference type="EMBL" id="KAJ4396595.1"/>
    </source>
</evidence>
<accession>A0A9W8Z2W9</accession>
<dbReference type="Gene3D" id="3.40.50.1000">
    <property type="entry name" value="HAD superfamily/HAD-like"/>
    <property type="match status" value="1"/>
</dbReference>
<gene>
    <name evidence="2" type="ORF">N0V93_000816</name>
</gene>
<proteinExistence type="predicted"/>
<dbReference type="Proteomes" id="UP001140453">
    <property type="component" value="Unassembled WGS sequence"/>
</dbReference>
<dbReference type="InterPro" id="IPR050849">
    <property type="entry name" value="HAD-like_hydrolase_phosphatase"/>
</dbReference>
<dbReference type="OrthoDB" id="2342176at2759"/>
<dbReference type="AlphaFoldDB" id="A0A9W8Z2W9"/>
<evidence type="ECO:0000313" key="3">
    <source>
        <dbReference type="Proteomes" id="UP001140453"/>
    </source>
</evidence>
<comment type="caution">
    <text evidence="2">The sequence shown here is derived from an EMBL/GenBank/DDBJ whole genome shotgun (WGS) entry which is preliminary data.</text>
</comment>
<dbReference type="GO" id="GO:0016791">
    <property type="term" value="F:phosphatase activity"/>
    <property type="evidence" value="ECO:0007669"/>
    <property type="project" value="InterPro"/>
</dbReference>
<protein>
    <recommendedName>
        <fullName evidence="4">2,3-diketo-5-methylthio-1-phosphopentane phosphatase</fullName>
    </recommendedName>
</protein>
<dbReference type="Pfam" id="PF12710">
    <property type="entry name" value="HAD"/>
    <property type="match status" value="1"/>
</dbReference>
<dbReference type="EMBL" id="JAPEVB010000001">
    <property type="protein sequence ID" value="KAJ4396595.1"/>
    <property type="molecule type" value="Genomic_DNA"/>
</dbReference>
<dbReference type="Gene3D" id="3.90.1470.20">
    <property type="match status" value="1"/>
</dbReference>
<dbReference type="InterPro" id="IPR036412">
    <property type="entry name" value="HAD-like_sf"/>
</dbReference>
<dbReference type="PANTHER" id="PTHR28181:SF2">
    <property type="entry name" value="PHOSPHORIC MONOESTER HYDROLASE"/>
    <property type="match status" value="1"/>
</dbReference>
<dbReference type="SUPFAM" id="SSF56784">
    <property type="entry name" value="HAD-like"/>
    <property type="match status" value="1"/>
</dbReference>
<dbReference type="PANTHER" id="PTHR28181">
    <property type="entry name" value="UPF0655 PROTEIN YCR015C"/>
    <property type="match status" value="1"/>
</dbReference>
<keyword evidence="1" id="KW-0378">Hydrolase</keyword>
<keyword evidence="3" id="KW-1185">Reference proteome</keyword>
<dbReference type="InterPro" id="IPR006384">
    <property type="entry name" value="HAD_hydro_PyrdxlP_Pase-like"/>
</dbReference>
<organism evidence="2 3">
    <name type="scientific">Gnomoniopsis smithogilvyi</name>
    <dbReference type="NCBI Taxonomy" id="1191159"/>
    <lineage>
        <taxon>Eukaryota</taxon>
        <taxon>Fungi</taxon>
        <taxon>Dikarya</taxon>
        <taxon>Ascomycota</taxon>
        <taxon>Pezizomycotina</taxon>
        <taxon>Sordariomycetes</taxon>
        <taxon>Sordariomycetidae</taxon>
        <taxon>Diaporthales</taxon>
        <taxon>Gnomoniaceae</taxon>
        <taxon>Gnomoniopsis</taxon>
    </lineage>
</organism>
<dbReference type="InterPro" id="IPR023214">
    <property type="entry name" value="HAD_sf"/>
</dbReference>
<dbReference type="NCBIfam" id="TIGR01489">
    <property type="entry name" value="DKMTPPase-SF"/>
    <property type="match status" value="1"/>
</dbReference>
<name>A0A9W8Z2W9_9PEZI</name>
<dbReference type="NCBIfam" id="TIGR01488">
    <property type="entry name" value="HAD-SF-IB"/>
    <property type="match status" value="1"/>
</dbReference>
<reference evidence="2" key="1">
    <citation type="submission" date="2022-10" db="EMBL/GenBank/DDBJ databases">
        <title>Tapping the CABI collections for fungal endophytes: first genome assemblies for Collariella, Neodidymelliopsis, Ascochyta clinopodiicola, Didymella pomorum, Didymosphaeria variabile, Neocosmospora piperis and Neocucurbitaria cava.</title>
        <authorList>
            <person name="Hill R."/>
        </authorList>
    </citation>
    <scope>NUCLEOTIDE SEQUENCE</scope>
    <source>
        <strain evidence="2">IMI 355082</strain>
    </source>
</reference>
<evidence type="ECO:0000256" key="1">
    <source>
        <dbReference type="ARBA" id="ARBA00022801"/>
    </source>
</evidence>
<sequence>MRAVSPPSLPVKDAPYLAGEPNKKRKIICFSDFDGTIFMQDTGHVLFDKFGCGSKKREALDEQIKTGERSFRDVSEEMWGSLNVPFDDGFDVMENALDIDPAFYTFHQFCLDNSIPFNVISAGLKPVLRRVLDTFLGEEQSKNINIVANDADINESGSEWKVKWRHDTELGHDKAISMQEARATAEAELAGEDGTIPLIVFIGDGVSDLPAARQADVLFARRGLRLEEYCQENEIAYIPFDTFADIQKELEKIQEEDAQKTGGKGVPVRFNPRANLWRRVSSKNAVPRFAVLSPSKEEKMFLWPEAFTELKTPGIERTVELGSLAEEVADAPAVAVPAA</sequence>
<evidence type="ECO:0008006" key="4">
    <source>
        <dbReference type="Google" id="ProtNLM"/>
    </source>
</evidence>